<evidence type="ECO:0000313" key="10">
    <source>
        <dbReference type="EMBL" id="BCR05035.1"/>
    </source>
</evidence>
<evidence type="ECO:0000256" key="5">
    <source>
        <dbReference type="ARBA" id="ARBA00022692"/>
    </source>
</evidence>
<keyword evidence="11" id="KW-1185">Reference proteome</keyword>
<evidence type="ECO:0000256" key="7">
    <source>
        <dbReference type="ARBA" id="ARBA00023136"/>
    </source>
</evidence>
<keyword evidence="2" id="KW-1003">Cell membrane</keyword>
<accession>A0ABN6DYE2</accession>
<evidence type="ECO:0000256" key="1">
    <source>
        <dbReference type="ARBA" id="ARBA00004651"/>
    </source>
</evidence>
<dbReference type="InterPro" id="IPR038731">
    <property type="entry name" value="RgtA/B/C-like"/>
</dbReference>
<dbReference type="InterPro" id="IPR050297">
    <property type="entry name" value="LipidA_mod_glycosyltrf_83"/>
</dbReference>
<proteinExistence type="predicted"/>
<feature type="transmembrane region" description="Helical" evidence="8">
    <location>
        <begin position="296"/>
        <end position="313"/>
    </location>
</feature>
<protein>
    <submittedName>
        <fullName evidence="10">Glycosyl transferase</fullName>
    </submittedName>
</protein>
<reference evidence="10 11" key="1">
    <citation type="journal article" date="2016" name="C (Basel)">
        <title>Selective Growth of and Electricity Production by Marine Exoelectrogenic Bacteria in Self-Aggregated Hydrogel of Microbially Reduced Graphene Oxide.</title>
        <authorList>
            <person name="Yoshida N."/>
            <person name="Goto Y."/>
            <person name="Miyata Y."/>
        </authorList>
    </citation>
    <scope>NUCLEOTIDE SEQUENCE [LARGE SCALE GENOMIC DNA]</scope>
    <source>
        <strain evidence="10 11">NIT-T3</strain>
    </source>
</reference>
<feature type="transmembrane region" description="Helical" evidence="8">
    <location>
        <begin position="181"/>
        <end position="205"/>
    </location>
</feature>
<feature type="transmembrane region" description="Helical" evidence="8">
    <location>
        <begin position="226"/>
        <end position="248"/>
    </location>
</feature>
<dbReference type="EMBL" id="AP024355">
    <property type="protein sequence ID" value="BCR05035.1"/>
    <property type="molecule type" value="Genomic_DNA"/>
</dbReference>
<organism evidence="10 11">
    <name type="scientific">Desulfuromonas versatilis</name>
    <dbReference type="NCBI Taxonomy" id="2802975"/>
    <lineage>
        <taxon>Bacteria</taxon>
        <taxon>Pseudomonadati</taxon>
        <taxon>Thermodesulfobacteriota</taxon>
        <taxon>Desulfuromonadia</taxon>
        <taxon>Desulfuromonadales</taxon>
        <taxon>Desulfuromonadaceae</taxon>
        <taxon>Desulfuromonas</taxon>
    </lineage>
</organism>
<feature type="transmembrane region" description="Helical" evidence="8">
    <location>
        <begin position="325"/>
        <end position="345"/>
    </location>
</feature>
<dbReference type="PANTHER" id="PTHR33908:SF11">
    <property type="entry name" value="MEMBRANE PROTEIN"/>
    <property type="match status" value="1"/>
</dbReference>
<comment type="subcellular location">
    <subcellularLocation>
        <location evidence="1">Cell membrane</location>
        <topology evidence="1">Multi-pass membrane protein</topology>
    </subcellularLocation>
</comment>
<keyword evidence="4 10" id="KW-0808">Transferase</keyword>
<dbReference type="RefSeq" id="WP_221248470.1">
    <property type="nucleotide sequence ID" value="NZ_AP024355.1"/>
</dbReference>
<dbReference type="GO" id="GO:0016740">
    <property type="term" value="F:transferase activity"/>
    <property type="evidence" value="ECO:0007669"/>
    <property type="project" value="UniProtKB-KW"/>
</dbReference>
<dbReference type="Pfam" id="PF13231">
    <property type="entry name" value="PMT_2"/>
    <property type="match status" value="1"/>
</dbReference>
<dbReference type="Proteomes" id="UP001319827">
    <property type="component" value="Chromosome"/>
</dbReference>
<keyword evidence="3" id="KW-0328">Glycosyltransferase</keyword>
<evidence type="ECO:0000313" key="11">
    <source>
        <dbReference type="Proteomes" id="UP001319827"/>
    </source>
</evidence>
<keyword evidence="5 8" id="KW-0812">Transmembrane</keyword>
<keyword evidence="7 8" id="KW-0472">Membrane</keyword>
<evidence type="ECO:0000256" key="8">
    <source>
        <dbReference type="SAM" id="Phobius"/>
    </source>
</evidence>
<feature type="transmembrane region" description="Helical" evidence="8">
    <location>
        <begin position="268"/>
        <end position="289"/>
    </location>
</feature>
<evidence type="ECO:0000256" key="6">
    <source>
        <dbReference type="ARBA" id="ARBA00022989"/>
    </source>
</evidence>
<keyword evidence="6 8" id="KW-1133">Transmembrane helix</keyword>
<evidence type="ECO:0000256" key="3">
    <source>
        <dbReference type="ARBA" id="ARBA00022676"/>
    </source>
</evidence>
<name>A0ABN6DYE2_9BACT</name>
<dbReference type="PANTHER" id="PTHR33908">
    <property type="entry name" value="MANNOSYLTRANSFERASE YKCB-RELATED"/>
    <property type="match status" value="1"/>
</dbReference>
<evidence type="ECO:0000256" key="4">
    <source>
        <dbReference type="ARBA" id="ARBA00022679"/>
    </source>
</evidence>
<feature type="domain" description="Glycosyltransferase RgtA/B/C/D-like" evidence="9">
    <location>
        <begin position="35"/>
        <end position="189"/>
    </location>
</feature>
<reference evidence="10 11" key="2">
    <citation type="journal article" date="2021" name="Int. J. Syst. Evol. Microbiol.">
        <title>Isolation and Polyphasic Characterization of Desulfuromonas versatilis sp. Nov., an Electrogenic Bacteria Capable of Versatile Metabolism Isolated from a Graphene Oxide-Reducing Enrichment Culture.</title>
        <authorList>
            <person name="Xie L."/>
            <person name="Yoshida N."/>
            <person name="Ishii S."/>
            <person name="Meng L."/>
        </authorList>
    </citation>
    <scope>NUCLEOTIDE SEQUENCE [LARGE SCALE GENOMIC DNA]</scope>
    <source>
        <strain evidence="10 11">NIT-T3</strain>
    </source>
</reference>
<sequence length="476" mass="52198">MLQLTLRLLVSDSLQLDEAEQIILSQELRWGYGSQPPLYTWLQAGVFTLTGKGVLGLSLVKNLLLFSIFALTWLAAKEITGSGRSAAFATLALVLLPELVWEAQRDLTHSVLVTALSIATTWQAARLMRRAASREYLVFGLVAGLGMLSKYNYLLFLGAFLGACLAVDDFRTRLLHRRMGWAAGGFLLVSGGHLLWMATHGAALGSQVDSLGMNWIEGFWAPRFKGVGRVASAVLLFLGPLLPLFLIARRQGSNPGSTDAWCAAWRKVFLRTIVYVVAICLVLALGFKVSGFKPRWMLPMLSFAPLLLVVIWGREVSRRALRNLAGFAMLVAVLILVLLPGRTYFAQQLGKFNRLNYPFAELAGELKTAGVFVGGIAGGDRLTGGNLALQFPGSRVTVPELAPFALPEPVLVVWDATRHPEPPADLIRLVQPHFPDFPGNARPDYVEALLKFGQFRSMRLGYYLLGQGGTFEASKR</sequence>
<evidence type="ECO:0000259" key="9">
    <source>
        <dbReference type="Pfam" id="PF13231"/>
    </source>
</evidence>
<feature type="transmembrane region" description="Helical" evidence="8">
    <location>
        <begin position="137"/>
        <end position="161"/>
    </location>
</feature>
<evidence type="ECO:0000256" key="2">
    <source>
        <dbReference type="ARBA" id="ARBA00022475"/>
    </source>
</evidence>
<gene>
    <name evidence="10" type="ORF">DESUT3_21040</name>
</gene>